<feature type="transmembrane region" description="Helical" evidence="3">
    <location>
        <begin position="125"/>
        <end position="153"/>
    </location>
</feature>
<dbReference type="GO" id="GO:0005886">
    <property type="term" value="C:plasma membrane"/>
    <property type="evidence" value="ECO:0007669"/>
    <property type="project" value="UniProtKB-SubCell"/>
</dbReference>
<evidence type="ECO:0000313" key="4">
    <source>
        <dbReference type="EMBL" id="CUS44114.1"/>
    </source>
</evidence>
<evidence type="ECO:0000256" key="3">
    <source>
        <dbReference type="SAM" id="Phobius"/>
    </source>
</evidence>
<keyword evidence="3" id="KW-1133">Transmembrane helix</keyword>
<evidence type="ECO:0000256" key="2">
    <source>
        <dbReference type="ARBA" id="ARBA00022448"/>
    </source>
</evidence>
<feature type="transmembrane region" description="Helical" evidence="3">
    <location>
        <begin position="82"/>
        <end position="104"/>
    </location>
</feature>
<name>A0A160TKC8_9ZZZZ</name>
<gene>
    <name evidence="4" type="ORF">MGWOODY_Smn2426</name>
</gene>
<evidence type="ECO:0000256" key="1">
    <source>
        <dbReference type="ARBA" id="ARBA00004429"/>
    </source>
</evidence>
<organism evidence="4">
    <name type="scientific">hydrothermal vent metagenome</name>
    <dbReference type="NCBI Taxonomy" id="652676"/>
    <lineage>
        <taxon>unclassified sequences</taxon>
        <taxon>metagenomes</taxon>
        <taxon>ecological metagenomes</taxon>
    </lineage>
</organism>
<keyword evidence="3" id="KW-0812">Transmembrane</keyword>
<accession>A0A160TKC8</accession>
<protein>
    <submittedName>
        <fullName evidence="4">O-antigen export system, permease protein</fullName>
    </submittedName>
</protein>
<dbReference type="GO" id="GO:0015920">
    <property type="term" value="P:lipopolysaccharide transport"/>
    <property type="evidence" value="ECO:0007669"/>
    <property type="project" value="TreeGrafter"/>
</dbReference>
<proteinExistence type="predicted"/>
<dbReference type="AlphaFoldDB" id="A0A160TKC8"/>
<feature type="transmembrane region" description="Helical" evidence="3">
    <location>
        <begin position="234"/>
        <end position="261"/>
    </location>
</feature>
<reference evidence="4" key="1">
    <citation type="submission" date="2015-10" db="EMBL/GenBank/DDBJ databases">
        <authorList>
            <person name="Gilbert D.G."/>
        </authorList>
    </citation>
    <scope>NUCLEOTIDE SEQUENCE</scope>
</reference>
<dbReference type="EMBL" id="CZQE01000113">
    <property type="protein sequence ID" value="CUS44114.1"/>
    <property type="molecule type" value="Genomic_DNA"/>
</dbReference>
<feature type="transmembrane region" description="Helical" evidence="3">
    <location>
        <begin position="193"/>
        <end position="214"/>
    </location>
</feature>
<dbReference type="PANTHER" id="PTHR30413">
    <property type="entry name" value="INNER MEMBRANE TRANSPORT PERMEASE"/>
    <property type="match status" value="1"/>
</dbReference>
<feature type="transmembrane region" description="Helical" evidence="3">
    <location>
        <begin position="49"/>
        <end position="70"/>
    </location>
</feature>
<keyword evidence="2" id="KW-0813">Transport</keyword>
<comment type="subcellular location">
    <subcellularLocation>
        <location evidence="1">Cell inner membrane</location>
        <topology evidence="1">Multi-pass membrane protein</topology>
    </subcellularLocation>
</comment>
<sequence>MEDIVYSASPELRRPRHFAAKAMLDLRASGAIAWRLFRSNLRIRHRRTFLGYLWLLLPVMGTVLICSYIHSRRIVSIAPTSLPYPLFVLSGMILWQSFVDAINAPLQQLTAARQLITRSRVPHEAIILAGAMEVLLNAAVRLAVLVVVIAIWVPFVPSMVLIPAGVVALVVFGLAIGLAVAPLGLLYDDIGRVIAMAMTFWFFLTPVIYPLPSFGPLRFNPVAPLLVTTRSWLLGWWGVSNGFLVIVGIALVGLVAAWLWYRLARPHVVSRLG</sequence>
<keyword evidence="3" id="KW-0472">Membrane</keyword>
<feature type="transmembrane region" description="Helical" evidence="3">
    <location>
        <begin position="159"/>
        <end position="181"/>
    </location>
</feature>
<dbReference type="PANTHER" id="PTHR30413:SF8">
    <property type="entry name" value="TRANSPORT PERMEASE PROTEIN"/>
    <property type="match status" value="1"/>
</dbReference>